<proteinExistence type="predicted"/>
<dbReference type="RefSeq" id="WP_132123820.1">
    <property type="nucleotide sequence ID" value="NZ_SLWS01000011.1"/>
</dbReference>
<dbReference type="Proteomes" id="UP000295680">
    <property type="component" value="Unassembled WGS sequence"/>
</dbReference>
<evidence type="ECO:0008006" key="3">
    <source>
        <dbReference type="Google" id="ProtNLM"/>
    </source>
</evidence>
<accession>A0A4R2JA80</accession>
<sequence>MIEISPGRPESDQDGVAARCYAHPALAGRPVVRLVADIVGQAEDLALEYLGFEPPERVTPVGATRREALGFPAWALVNDPTNGHHALNLVKELARLSRVARSKPGNAKDELVAIGDRLGRSAPRFLPSFYEQTGRMFLEQDNITHASVMFSKAREAERVHALEVDPGQLRDVYLEFSLAGALTGKHMTEYVRWLMERYPPDEAYEQFWTLCLQRIRGGLSPYAGMPKDIRRLAKAAGRDLRDVDDTVLRELLGTQAVRRASKGFWESYRDALVSLANRDPAVRERLVGFVPDDLDISELWLEILVDGGVIESTTRLAAWLGDYVGRFRRREGYRYDVPAAYRSVPMRELVVSLADRLRAEGVPVDLRDDEPDLFDLCVAVGIPLGRVPGEFPLHSTFERDLTAVAADERFHPALLAGMSTELLGKNTQEAKAVVAKFGAIPGLRAMLPRWLDGQADMVVDATLPLLDRRLRRLEGVTKAGAFAYSPDAAKRISQTDVAARTAEVVRSGLFDEVGWAALDEAVARLLGGQAARPGGGDLGIELAGEGWPALVLHRAQTLVVVGPDGILMEHVLRLPPGTTRSPGNPIRCFLVDERLMVCWRDDHYTWQGYWSDDPTSVVKPSGVDTYPQGVFASIALPGGGRFVGDGVLHAGDTKVPMRRLTHGDGDSQWRVVNHWDYATREQVREWHPAQLPAFLAGTDPRYGWIRPAAPGTSDSPLGVADGVHGWRVTKDGDAWVGEGVDGARVRLADGRHVPVAGLRLPGRDRPLAVAECGGGLELFDVDDRLVSDIDWTTYQLALAAGTPLVPPLDWWHCLRPRDEQGSLALRGITDETASALLDARDAEDLALDQHLPQVTHPALVAGLTGVIGFAAGLRAAVGRYQEVAAAAAETPVDSLVRREDIGDELLKAALRGEWEHNESRATVLATIRQLAELAELAAARQLPAEVELVSDQDFWLESLTRLGTLLLRAATPETPPDYREALVAFLTTLAETGMVSAEPRWRTVTVEVPDKPGGGQDTMHTTDTGFVALFSYRGSGRATVAWSAIQYTSVPGQFPLPAKWTESAAAELRFAGEYITRWGRILTEHGPIPASPGAPAELAAQTGVSVAEASVLLAGAPGIQGWTDHLATGVRAALGLSPVQATVARKSLRVLSAQTVDAVVEAGLPTDPALLWTGGPDVAAMAEAWNSRVGQRVAVPEDVVADAVKAFPRMVDPAGVITAVASDLAWETRFGVFTEAFLESIVEVLRWLAYRLPADSPLRARLPAALATARTKAFDPATQLRIGNTRDSARLSTLLRLPAEHDGSATEVDGWLVVRENRDHPGAVYREVFLRPSGFRPEHRATLAAVGETMWFMYLNLDALDALQSNEIDETCGQGAPAGYLQDPMVTVPDLVRKVAEKYTVDEDSAVLYLQLLALPDPTDANVARWTGWKPARLKKARAALAETDLVLAAKRSRAGRSLFLPGGWLDRKSPALPIEAWKTVLMLDAAGPSPTLPVLTIEGTFRAAWDRVEHGDLPTYQELRT</sequence>
<organism evidence="1 2">
    <name type="scientific">Actinocrispum wychmicini</name>
    <dbReference type="NCBI Taxonomy" id="1213861"/>
    <lineage>
        <taxon>Bacteria</taxon>
        <taxon>Bacillati</taxon>
        <taxon>Actinomycetota</taxon>
        <taxon>Actinomycetes</taxon>
        <taxon>Pseudonocardiales</taxon>
        <taxon>Pseudonocardiaceae</taxon>
        <taxon>Actinocrispum</taxon>
    </lineage>
</organism>
<gene>
    <name evidence="1" type="ORF">EV192_11143</name>
</gene>
<dbReference type="EMBL" id="SLWS01000011">
    <property type="protein sequence ID" value="TCO52849.1"/>
    <property type="molecule type" value="Genomic_DNA"/>
</dbReference>
<reference evidence="1 2" key="1">
    <citation type="submission" date="2019-03" db="EMBL/GenBank/DDBJ databases">
        <title>Genomic Encyclopedia of Type Strains, Phase IV (KMG-IV): sequencing the most valuable type-strain genomes for metagenomic binning, comparative biology and taxonomic classification.</title>
        <authorList>
            <person name="Goeker M."/>
        </authorList>
    </citation>
    <scope>NUCLEOTIDE SEQUENCE [LARGE SCALE GENOMIC DNA]</scope>
    <source>
        <strain evidence="1 2">DSM 45934</strain>
    </source>
</reference>
<dbReference type="OrthoDB" id="218750at2"/>
<comment type="caution">
    <text evidence="1">The sequence shown here is derived from an EMBL/GenBank/DDBJ whole genome shotgun (WGS) entry which is preliminary data.</text>
</comment>
<evidence type="ECO:0000313" key="2">
    <source>
        <dbReference type="Proteomes" id="UP000295680"/>
    </source>
</evidence>
<evidence type="ECO:0000313" key="1">
    <source>
        <dbReference type="EMBL" id="TCO52849.1"/>
    </source>
</evidence>
<protein>
    <recommendedName>
        <fullName evidence="3">DNA-binding protein</fullName>
    </recommendedName>
</protein>
<name>A0A4R2JA80_9PSEU</name>
<keyword evidence="2" id="KW-1185">Reference proteome</keyword>